<comment type="caution">
    <text evidence="2">The sequence shown here is derived from an EMBL/GenBank/DDBJ whole genome shotgun (WGS) entry which is preliminary data.</text>
</comment>
<proteinExistence type="predicted"/>
<evidence type="ECO:0000313" key="2">
    <source>
        <dbReference type="EMBL" id="KAK1417787.1"/>
    </source>
</evidence>
<feature type="transmembrane region" description="Helical" evidence="1">
    <location>
        <begin position="51"/>
        <end position="71"/>
    </location>
</feature>
<dbReference type="Proteomes" id="UP001229421">
    <property type="component" value="Unassembled WGS sequence"/>
</dbReference>
<evidence type="ECO:0000313" key="3">
    <source>
        <dbReference type="Proteomes" id="UP001229421"/>
    </source>
</evidence>
<keyword evidence="1" id="KW-0472">Membrane</keyword>
<evidence type="ECO:0000256" key="1">
    <source>
        <dbReference type="SAM" id="Phobius"/>
    </source>
</evidence>
<sequence length="80" mass="8747">MTRSSGLIQVHFSAVCNTHPPPATVSLLPPPLFSTDSTSRIEDMKLLPVKVFIYGVTVVSAVIIGCYKMLFQAKVYSFLS</sequence>
<name>A0AAD8K7T5_TARER</name>
<keyword evidence="1" id="KW-1133">Transmembrane helix</keyword>
<dbReference type="EMBL" id="JAUHHV010000007">
    <property type="protein sequence ID" value="KAK1417787.1"/>
    <property type="molecule type" value="Genomic_DNA"/>
</dbReference>
<reference evidence="2" key="1">
    <citation type="journal article" date="2023" name="bioRxiv">
        <title>Improved chromosome-level genome assembly for marigold (Tagetes erecta).</title>
        <authorList>
            <person name="Jiang F."/>
            <person name="Yuan L."/>
            <person name="Wang S."/>
            <person name="Wang H."/>
            <person name="Xu D."/>
            <person name="Wang A."/>
            <person name="Fan W."/>
        </authorList>
    </citation>
    <scope>NUCLEOTIDE SEQUENCE</scope>
    <source>
        <strain evidence="2">WSJ</strain>
        <tissue evidence="2">Leaf</tissue>
    </source>
</reference>
<protein>
    <submittedName>
        <fullName evidence="2">Uncharacterized protein</fullName>
    </submittedName>
</protein>
<gene>
    <name evidence="2" type="ORF">QVD17_26921</name>
</gene>
<keyword evidence="3" id="KW-1185">Reference proteome</keyword>
<keyword evidence="1" id="KW-0812">Transmembrane</keyword>
<organism evidence="2 3">
    <name type="scientific">Tagetes erecta</name>
    <name type="common">African marigold</name>
    <dbReference type="NCBI Taxonomy" id="13708"/>
    <lineage>
        <taxon>Eukaryota</taxon>
        <taxon>Viridiplantae</taxon>
        <taxon>Streptophyta</taxon>
        <taxon>Embryophyta</taxon>
        <taxon>Tracheophyta</taxon>
        <taxon>Spermatophyta</taxon>
        <taxon>Magnoliopsida</taxon>
        <taxon>eudicotyledons</taxon>
        <taxon>Gunneridae</taxon>
        <taxon>Pentapetalae</taxon>
        <taxon>asterids</taxon>
        <taxon>campanulids</taxon>
        <taxon>Asterales</taxon>
        <taxon>Asteraceae</taxon>
        <taxon>Asteroideae</taxon>
        <taxon>Heliantheae alliance</taxon>
        <taxon>Tageteae</taxon>
        <taxon>Tagetes</taxon>
    </lineage>
</organism>
<dbReference type="AlphaFoldDB" id="A0AAD8K7T5"/>
<accession>A0AAD8K7T5</accession>